<comment type="similarity">
    <text evidence="1">Belongs to the aldose epimerase family.</text>
</comment>
<evidence type="ECO:0000256" key="3">
    <source>
        <dbReference type="ARBA" id="ARBA00023277"/>
    </source>
</evidence>
<protein>
    <submittedName>
        <fullName evidence="5">Aldose epimerase family protein</fullName>
        <ecNumber evidence="5">5.1.3.-</ecNumber>
    </submittedName>
</protein>
<dbReference type="GO" id="GO:0016853">
    <property type="term" value="F:isomerase activity"/>
    <property type="evidence" value="ECO:0007669"/>
    <property type="project" value="UniProtKB-KW"/>
</dbReference>
<dbReference type="Proteomes" id="UP001597351">
    <property type="component" value="Unassembled WGS sequence"/>
</dbReference>
<dbReference type="EMBL" id="JBHUGD010000003">
    <property type="protein sequence ID" value="MFD1947990.1"/>
    <property type="molecule type" value="Genomic_DNA"/>
</dbReference>
<evidence type="ECO:0000313" key="6">
    <source>
        <dbReference type="Proteomes" id="UP001597351"/>
    </source>
</evidence>
<dbReference type="CDD" id="cd09019">
    <property type="entry name" value="galactose_mutarotase_like"/>
    <property type="match status" value="1"/>
</dbReference>
<evidence type="ECO:0000256" key="4">
    <source>
        <dbReference type="SAM" id="MobiDB-lite"/>
    </source>
</evidence>
<dbReference type="PANTHER" id="PTHR10091:SF0">
    <property type="entry name" value="GALACTOSE MUTAROTASE"/>
    <property type="match status" value="1"/>
</dbReference>
<feature type="region of interest" description="Disordered" evidence="4">
    <location>
        <begin position="262"/>
        <end position="288"/>
    </location>
</feature>
<dbReference type="InterPro" id="IPR011013">
    <property type="entry name" value="Gal_mutarotase_sf_dom"/>
</dbReference>
<sequence>MTSPDRHVVIGAEPGPVLEVDPLGAAVVRLEVTCGDGVRRDVVLSGPAVSGDFLGATIGRFANRISGGAVVVDGQEHRLATNEGTTTLHGGPEGFDTRPWDVVEADGSSARLRLTSPDGDQGFPGRLVAEAAYDVSPDGFRLTLTATTDAPTVVSLTHHGYAVLDDSGSVDDHVLTVPADLVLPVDDAGIPTGDPVPVAAGLDLRSGLRLGDVGPLDRAFVVTGEGLRPVARLVSPATQTTLTVRSDQPALQVYTGEWLQSRPPRSGVALEPQLLPDSPRHEGRPGWPSAVLRPGETYRHVLEWRFS</sequence>
<accession>A0ABW4TN62</accession>
<gene>
    <name evidence="5" type="ORF">ACFSDE_14415</name>
</gene>
<dbReference type="InterPro" id="IPR008183">
    <property type="entry name" value="Aldose_1/G6P_1-epimerase"/>
</dbReference>
<evidence type="ECO:0000313" key="5">
    <source>
        <dbReference type="EMBL" id="MFD1947990.1"/>
    </source>
</evidence>
<evidence type="ECO:0000256" key="1">
    <source>
        <dbReference type="ARBA" id="ARBA00006206"/>
    </source>
</evidence>
<keyword evidence="2 5" id="KW-0413">Isomerase</keyword>
<dbReference type="SUPFAM" id="SSF74650">
    <property type="entry name" value="Galactose mutarotase-like"/>
    <property type="match status" value="1"/>
</dbReference>
<dbReference type="RefSeq" id="WP_343919606.1">
    <property type="nucleotide sequence ID" value="NZ_BAAAJT010000002.1"/>
</dbReference>
<comment type="caution">
    <text evidence="5">The sequence shown here is derived from an EMBL/GenBank/DDBJ whole genome shotgun (WGS) entry which is preliminary data.</text>
</comment>
<evidence type="ECO:0000256" key="2">
    <source>
        <dbReference type="ARBA" id="ARBA00023235"/>
    </source>
</evidence>
<dbReference type="PANTHER" id="PTHR10091">
    <property type="entry name" value="ALDOSE-1-EPIMERASE"/>
    <property type="match status" value="1"/>
</dbReference>
<dbReference type="InterPro" id="IPR014718">
    <property type="entry name" value="GH-type_carb-bd"/>
</dbReference>
<organism evidence="5 6">
    <name type="scientific">Nocardioides aestuarii</name>
    <dbReference type="NCBI Taxonomy" id="252231"/>
    <lineage>
        <taxon>Bacteria</taxon>
        <taxon>Bacillati</taxon>
        <taxon>Actinomycetota</taxon>
        <taxon>Actinomycetes</taxon>
        <taxon>Propionibacteriales</taxon>
        <taxon>Nocardioidaceae</taxon>
        <taxon>Nocardioides</taxon>
    </lineage>
</organism>
<keyword evidence="6" id="KW-1185">Reference proteome</keyword>
<name>A0ABW4TN62_9ACTN</name>
<dbReference type="EC" id="5.1.3.-" evidence="5"/>
<dbReference type="Gene3D" id="2.70.98.10">
    <property type="match status" value="1"/>
</dbReference>
<dbReference type="Pfam" id="PF01263">
    <property type="entry name" value="Aldose_epim"/>
    <property type="match status" value="1"/>
</dbReference>
<keyword evidence="3" id="KW-0119">Carbohydrate metabolism</keyword>
<proteinExistence type="inferred from homology"/>
<reference evidence="6" key="1">
    <citation type="journal article" date="2019" name="Int. J. Syst. Evol. Microbiol.">
        <title>The Global Catalogue of Microorganisms (GCM) 10K type strain sequencing project: providing services to taxonomists for standard genome sequencing and annotation.</title>
        <authorList>
            <consortium name="The Broad Institute Genomics Platform"/>
            <consortium name="The Broad Institute Genome Sequencing Center for Infectious Disease"/>
            <person name="Wu L."/>
            <person name="Ma J."/>
        </authorList>
    </citation>
    <scope>NUCLEOTIDE SEQUENCE [LARGE SCALE GENOMIC DNA]</scope>
    <source>
        <strain evidence="6">CGMCC 1.12477</strain>
    </source>
</reference>
<dbReference type="InterPro" id="IPR047215">
    <property type="entry name" value="Galactose_mutarotase-like"/>
</dbReference>